<organism evidence="1 2">
    <name type="scientific">Alteribacter lacisalsi</name>
    <dbReference type="NCBI Taxonomy" id="2045244"/>
    <lineage>
        <taxon>Bacteria</taxon>
        <taxon>Bacillati</taxon>
        <taxon>Bacillota</taxon>
        <taxon>Bacilli</taxon>
        <taxon>Bacillales</taxon>
        <taxon>Bacillaceae</taxon>
        <taxon>Alteribacter</taxon>
    </lineage>
</organism>
<reference evidence="1 2" key="1">
    <citation type="submission" date="2017-10" db="EMBL/GenBank/DDBJ databases">
        <title>Bacillus sp. nov., a halophilic bacterium isolated from a Yangshapao Lake.</title>
        <authorList>
            <person name="Wang H."/>
        </authorList>
    </citation>
    <scope>NUCLEOTIDE SEQUENCE [LARGE SCALE GENOMIC DNA]</scope>
    <source>
        <strain evidence="1 2">YSP-3</strain>
    </source>
</reference>
<name>A0A2W0HAU6_9BACI</name>
<dbReference type="RefSeq" id="WP_110519333.1">
    <property type="nucleotide sequence ID" value="NZ_PDOF01000001.1"/>
</dbReference>
<protein>
    <recommendedName>
        <fullName evidence="3">AbrB/MazE/SpoVT family DNA-binding domain-containing protein</fullName>
    </recommendedName>
</protein>
<evidence type="ECO:0008006" key="3">
    <source>
        <dbReference type="Google" id="ProtNLM"/>
    </source>
</evidence>
<dbReference type="Proteomes" id="UP000248066">
    <property type="component" value="Unassembled WGS sequence"/>
</dbReference>
<sequence>MRESKREEYRILTKLRNGQIAIPGIIRDLIPLQKSSEVTVAIRPGTNQITIRRYEEPNQENRVVINSRGALWLPVEIKNILDINEEDLFAVNVNHREREIVLSLLDD</sequence>
<gene>
    <name evidence="1" type="ORF">CR205_10575</name>
</gene>
<evidence type="ECO:0000313" key="2">
    <source>
        <dbReference type="Proteomes" id="UP000248066"/>
    </source>
</evidence>
<evidence type="ECO:0000313" key="1">
    <source>
        <dbReference type="EMBL" id="PYZ98983.1"/>
    </source>
</evidence>
<dbReference type="AlphaFoldDB" id="A0A2W0HAU6"/>
<dbReference type="OrthoDB" id="2972907at2"/>
<accession>A0A2W0HAU6</accession>
<keyword evidence="2" id="KW-1185">Reference proteome</keyword>
<proteinExistence type="predicted"/>
<comment type="caution">
    <text evidence="1">The sequence shown here is derived from an EMBL/GenBank/DDBJ whole genome shotgun (WGS) entry which is preliminary data.</text>
</comment>
<dbReference type="EMBL" id="PDOF01000001">
    <property type="protein sequence ID" value="PYZ98983.1"/>
    <property type="molecule type" value="Genomic_DNA"/>
</dbReference>